<feature type="transmembrane region" description="Helical" evidence="1">
    <location>
        <begin position="123"/>
        <end position="145"/>
    </location>
</feature>
<proteinExistence type="predicted"/>
<name>A0A1E7Z4R1_9GAMM</name>
<keyword evidence="1" id="KW-0472">Membrane</keyword>
<dbReference type="Proteomes" id="UP000244334">
    <property type="component" value="Unassembled WGS sequence"/>
</dbReference>
<evidence type="ECO:0000256" key="1">
    <source>
        <dbReference type="SAM" id="Phobius"/>
    </source>
</evidence>
<feature type="transmembrane region" description="Helical" evidence="1">
    <location>
        <begin position="93"/>
        <end position="117"/>
    </location>
</feature>
<dbReference type="AlphaFoldDB" id="A0A1E7Z4R1"/>
<dbReference type="EMBL" id="MAYS01000033">
    <property type="protein sequence ID" value="OFC63752.1"/>
    <property type="molecule type" value="Genomic_DNA"/>
</dbReference>
<comment type="caution">
    <text evidence="2">The sequence shown here is derived from an EMBL/GenBank/DDBJ whole genome shotgun (WGS) entry which is preliminary data.</text>
</comment>
<keyword evidence="1" id="KW-0812">Transmembrane</keyword>
<evidence type="ECO:0000313" key="2">
    <source>
        <dbReference type="EMBL" id="OFC63752.1"/>
    </source>
</evidence>
<keyword evidence="1" id="KW-1133">Transmembrane helix</keyword>
<evidence type="ECO:0000313" key="3">
    <source>
        <dbReference type="EMBL" id="RAP71361.1"/>
    </source>
</evidence>
<gene>
    <name evidence="3" type="ORF">ACZ87_01829</name>
    <name evidence="2" type="ORF">BBW68_04090</name>
</gene>
<keyword evidence="5" id="KW-1185">Reference proteome</keyword>
<reference evidence="2 4" key="1">
    <citation type="submission" date="2016-07" db="EMBL/GenBank/DDBJ databases">
        <authorList>
            <person name="Yuval B."/>
        </authorList>
    </citation>
    <scope>NUCLEOTIDE SEQUENCE [LARGE SCALE GENOMIC DNA]</scope>
    <source>
        <strain evidence="2 4">IL</strain>
    </source>
</reference>
<sequence length="193" mass="21541">MNKNAEPEKKRRVAGVISFVTGWSQVKNYSRMLTKTVSTRTQTLKETLAERRALKEEADKQLDKIGNTPFGDFRATEYQIEQARETFLRQKRLALAGVTICGSGAIFALILTILALFTGEPAWIVRAASLVVIFAAFLGVCYMSALHIEFSGWKLVNRINTHAEGATFATFRADNGLNKTLRFGQCGFKRGEK</sequence>
<evidence type="ECO:0000313" key="4">
    <source>
        <dbReference type="Proteomes" id="UP000243534"/>
    </source>
</evidence>
<organism evidence="2 4">
    <name type="scientific">Candidatus Erwinia dacicola</name>
    <dbReference type="NCBI Taxonomy" id="252393"/>
    <lineage>
        <taxon>Bacteria</taxon>
        <taxon>Pseudomonadati</taxon>
        <taxon>Pseudomonadota</taxon>
        <taxon>Gammaproteobacteria</taxon>
        <taxon>Enterobacterales</taxon>
        <taxon>Erwiniaceae</taxon>
        <taxon>Erwinia</taxon>
    </lineage>
</organism>
<reference evidence="3 5" key="2">
    <citation type="submission" date="2018-04" db="EMBL/GenBank/DDBJ databases">
        <title>Genomes of the Obligate Erwinia dacicola and Facultative Enterobacter sp. OLF Endosymbionts of the Olive Fruit fly, Bactrocera oleae.</title>
        <authorList>
            <person name="Estes A.M."/>
            <person name="Hearn D.J."/>
            <person name="Agarwal S."/>
            <person name="Pierson E.A."/>
            <person name="Dunning-Hotopp J.C."/>
        </authorList>
    </citation>
    <scope>NUCLEOTIDE SEQUENCE [LARGE SCALE GENOMIC DNA]</scope>
    <source>
        <strain evidence="3 5">Oroville</strain>
    </source>
</reference>
<dbReference type="Proteomes" id="UP000243534">
    <property type="component" value="Unassembled WGS sequence"/>
</dbReference>
<evidence type="ECO:0000313" key="5">
    <source>
        <dbReference type="Proteomes" id="UP000244334"/>
    </source>
</evidence>
<accession>A0A1E7Z4R1</accession>
<dbReference type="RefSeq" id="WP_070133589.1">
    <property type="nucleotide sequence ID" value="NZ_LJAM02000155.1"/>
</dbReference>
<dbReference type="EMBL" id="LJAM02000155">
    <property type="protein sequence ID" value="RAP71361.1"/>
    <property type="molecule type" value="Genomic_DNA"/>
</dbReference>
<dbReference type="OrthoDB" id="9821422at2"/>
<protein>
    <submittedName>
        <fullName evidence="2">Uncharacterized protein</fullName>
    </submittedName>
</protein>